<dbReference type="OrthoDB" id="6620644at2759"/>
<organism evidence="2 3">
    <name type="scientific">Oryctes borbonicus</name>
    <dbReference type="NCBI Taxonomy" id="1629725"/>
    <lineage>
        <taxon>Eukaryota</taxon>
        <taxon>Metazoa</taxon>
        <taxon>Ecdysozoa</taxon>
        <taxon>Arthropoda</taxon>
        <taxon>Hexapoda</taxon>
        <taxon>Insecta</taxon>
        <taxon>Pterygota</taxon>
        <taxon>Neoptera</taxon>
        <taxon>Endopterygota</taxon>
        <taxon>Coleoptera</taxon>
        <taxon>Polyphaga</taxon>
        <taxon>Scarabaeiformia</taxon>
        <taxon>Scarabaeidae</taxon>
        <taxon>Dynastinae</taxon>
        <taxon>Oryctes</taxon>
    </lineage>
</organism>
<feature type="signal peptide" evidence="1">
    <location>
        <begin position="1"/>
        <end position="21"/>
    </location>
</feature>
<evidence type="ECO:0000313" key="2">
    <source>
        <dbReference type="EMBL" id="KRT78886.1"/>
    </source>
</evidence>
<reference evidence="2 3" key="1">
    <citation type="submission" date="2015-09" db="EMBL/GenBank/DDBJ databases">
        <title>Draft genome of the scarab beetle Oryctes borbonicus.</title>
        <authorList>
            <person name="Meyer J.M."/>
            <person name="Markov G.V."/>
            <person name="Baskaran P."/>
            <person name="Herrmann M."/>
            <person name="Sommer R.J."/>
            <person name="Roedelsperger C."/>
        </authorList>
    </citation>
    <scope>NUCLEOTIDE SEQUENCE [LARGE SCALE GENOMIC DNA]</scope>
    <source>
        <strain evidence="2">OB123</strain>
        <tissue evidence="2">Whole animal</tissue>
    </source>
</reference>
<keyword evidence="1" id="KW-0732">Signal</keyword>
<comment type="caution">
    <text evidence="2">The sequence shown here is derived from an EMBL/GenBank/DDBJ whole genome shotgun (WGS) entry which is preliminary data.</text>
</comment>
<keyword evidence="3" id="KW-1185">Reference proteome</keyword>
<dbReference type="Proteomes" id="UP000051574">
    <property type="component" value="Unassembled WGS sequence"/>
</dbReference>
<evidence type="ECO:0008006" key="4">
    <source>
        <dbReference type="Google" id="ProtNLM"/>
    </source>
</evidence>
<dbReference type="AlphaFoldDB" id="A0A0T6AUZ9"/>
<sequence>MKRPLLLVLLAFLVNNYQTDCAPAVGISTYQEISPKPGYIPVFIRNGNTPLEDINLDLAEAFNSYAHKHKFDHSMIKRRLKDDEGKGNEDNVILYSNFDGKKLL</sequence>
<evidence type="ECO:0000256" key="1">
    <source>
        <dbReference type="SAM" id="SignalP"/>
    </source>
</evidence>
<proteinExistence type="predicted"/>
<accession>A0A0T6AUZ9</accession>
<feature type="chain" id="PRO_5006668150" description="Peptidase" evidence="1">
    <location>
        <begin position="22"/>
        <end position="104"/>
    </location>
</feature>
<name>A0A0T6AUZ9_9SCAR</name>
<dbReference type="EMBL" id="LJIG01022756">
    <property type="protein sequence ID" value="KRT78886.1"/>
    <property type="molecule type" value="Genomic_DNA"/>
</dbReference>
<gene>
    <name evidence="2" type="ORF">AMK59_8280</name>
</gene>
<evidence type="ECO:0000313" key="3">
    <source>
        <dbReference type="Proteomes" id="UP000051574"/>
    </source>
</evidence>
<protein>
    <recommendedName>
        <fullName evidence="4">Peptidase</fullName>
    </recommendedName>
</protein>